<dbReference type="AlphaFoldDB" id="A0AAU7D714"/>
<reference evidence="1" key="1">
    <citation type="submission" date="2023-03" db="EMBL/GenBank/DDBJ databases">
        <title>Edaphobacter sp.</title>
        <authorList>
            <person name="Huber K.J."/>
            <person name="Papendorf J."/>
            <person name="Pilke C."/>
            <person name="Bunk B."/>
            <person name="Sproeer C."/>
            <person name="Pester M."/>
        </authorList>
    </citation>
    <scope>NUCLEOTIDE SEQUENCE</scope>
    <source>
        <strain evidence="1">DSM 109920</strain>
    </source>
</reference>
<gene>
    <name evidence="1" type="ORF">P8936_14705</name>
</gene>
<evidence type="ECO:0008006" key="2">
    <source>
        <dbReference type="Google" id="ProtNLM"/>
    </source>
</evidence>
<organism evidence="1">
    <name type="scientific">Edaphobacter paludis</name>
    <dbReference type="NCBI Taxonomy" id="3035702"/>
    <lineage>
        <taxon>Bacteria</taxon>
        <taxon>Pseudomonadati</taxon>
        <taxon>Acidobacteriota</taxon>
        <taxon>Terriglobia</taxon>
        <taxon>Terriglobales</taxon>
        <taxon>Acidobacteriaceae</taxon>
        <taxon>Edaphobacter</taxon>
    </lineage>
</organism>
<protein>
    <recommendedName>
        <fullName evidence="2">DUF3987 domain-containing protein</fullName>
    </recommendedName>
</protein>
<name>A0AAU7D714_9BACT</name>
<dbReference type="EMBL" id="CP121195">
    <property type="protein sequence ID" value="XBH12932.1"/>
    <property type="molecule type" value="Genomic_DNA"/>
</dbReference>
<evidence type="ECO:0000313" key="1">
    <source>
        <dbReference type="EMBL" id="XBH12932.1"/>
    </source>
</evidence>
<accession>A0AAU7D714</accession>
<dbReference type="RefSeq" id="WP_348269590.1">
    <property type="nucleotide sequence ID" value="NZ_CP121195.1"/>
</dbReference>
<proteinExistence type="predicted"/>
<sequence length="260" mass="29052">MTLSAKQLSTELAKIIDPSFAEAIVASYTEMQQRFFAGDWQPSELDGGRLCEAVARATYELDSGTVTHSQLPKELCEKLEDEQNLRTHKLDPKARRHIARCIMLVYKFRSDRGSVHISPEYTANEMDSILMVHAGKWIFAEFLRLAWNADRKVIAETIADIIQLEHSLIHELDGTPLILDQKVSAPEEVLLLLNHAEGHILPKDKLTQLAKNNTPKSVGTAISRLTASNEIRTSGVAGELALTPKGQKRVIQKIIPKLNK</sequence>